<dbReference type="Proteomes" id="UP000236752">
    <property type="component" value="Unassembled WGS sequence"/>
</dbReference>
<evidence type="ECO:0000256" key="1">
    <source>
        <dbReference type="ARBA" id="ARBA00001947"/>
    </source>
</evidence>
<evidence type="ECO:0000256" key="5">
    <source>
        <dbReference type="ARBA" id="ARBA00022989"/>
    </source>
</evidence>
<sequence length="659" mass="72886">MDLVRPEILKQITVRLSSEKGRPVYFAQDISNGKVFVVTKAVALALRRVKAAALGRGQKVEPDDVSPETVKLAYGILQVIQKNRLNELNQTKTFNPIFAAIPLLDIGPYQKYLRGIASSLSLQLILGTFSILFLMAFWLGARNDWSIFAAFSNVFSVDALLTFTFVAPFLKIIHELGHVLAATRYGVRVRKGGLYLIGLYPMPFVDCSEADLTARRRDRVTISSAGIITDIFIGLTAFLLWHLVEGNFYKSLFANIFVFSTLNSVLFNANPLIKMDGYYAISDAIGQRNLATRATTHLRNFRQWLSSFGAEGGLPEGRTWFVFVYGVMSFIYRIYIMIVIASAILPRYLGAGVAITLWGAVVMFVAPIFRDKGSISGTTGKTQNRWRKLTFWSGTGAVVVAAFFLVRLPFVVVVPMNLDVANKYQVTVSSSGALESLASYSVLEASSKIASLSNPYLSEQARAVQSEIEIANQIMESVQGVDPVQTLAAAEQVQNLTERLDVLIREMGGLEVSASHKGAFVPLPLETGQWIDAGTAIGALYPQDGFAVLSGDFPEAHVDTWASHLDHAVLRINSDAYERVRANQLELREIMSLDAESGRRSWSIFLTSDAPAAQYLGKVVDLRLSFAAVPITDHIAFQWNRTVERFREAQMADRATYLN</sequence>
<dbReference type="GO" id="GO:0031293">
    <property type="term" value="P:membrane protein intracellular domain proteolysis"/>
    <property type="evidence" value="ECO:0007669"/>
    <property type="project" value="TreeGrafter"/>
</dbReference>
<feature type="transmembrane region" description="Helical" evidence="7">
    <location>
        <begin position="320"/>
        <end position="345"/>
    </location>
</feature>
<evidence type="ECO:0000313" key="9">
    <source>
        <dbReference type="EMBL" id="SEG01325.1"/>
    </source>
</evidence>
<evidence type="ECO:0000313" key="10">
    <source>
        <dbReference type="Proteomes" id="UP000236752"/>
    </source>
</evidence>
<dbReference type="GO" id="GO:0016020">
    <property type="term" value="C:membrane"/>
    <property type="evidence" value="ECO:0007669"/>
    <property type="project" value="InterPro"/>
</dbReference>
<protein>
    <recommendedName>
        <fullName evidence="8">Peptidase M50 domain-containing protein</fullName>
    </recommendedName>
</protein>
<dbReference type="EMBL" id="FNUZ01000002">
    <property type="protein sequence ID" value="SEG01325.1"/>
    <property type="molecule type" value="Genomic_DNA"/>
</dbReference>
<feature type="domain" description="Peptidase M50" evidence="8">
    <location>
        <begin position="170"/>
        <end position="310"/>
    </location>
</feature>
<feature type="transmembrane region" description="Helical" evidence="7">
    <location>
        <begin position="120"/>
        <end position="141"/>
    </location>
</feature>
<keyword evidence="4 7" id="KW-0812">Transmembrane</keyword>
<evidence type="ECO:0000259" key="8">
    <source>
        <dbReference type="Pfam" id="PF02163"/>
    </source>
</evidence>
<reference evidence="9 10" key="1">
    <citation type="submission" date="2016-10" db="EMBL/GenBank/DDBJ databases">
        <authorList>
            <person name="de Groot N.N."/>
        </authorList>
    </citation>
    <scope>NUCLEOTIDE SEQUENCE [LARGE SCALE GENOMIC DNA]</scope>
    <source>
        <strain evidence="9 10">DSM 26915</strain>
    </source>
</reference>
<dbReference type="GO" id="GO:0012505">
    <property type="term" value="C:endomembrane system"/>
    <property type="evidence" value="ECO:0007669"/>
    <property type="project" value="UniProtKB-SubCell"/>
</dbReference>
<dbReference type="RefSeq" id="WP_103909861.1">
    <property type="nucleotide sequence ID" value="NZ_FNUZ01000002.1"/>
</dbReference>
<comment type="similarity">
    <text evidence="3">Belongs to the peptidase M50B family.</text>
</comment>
<evidence type="ECO:0000256" key="2">
    <source>
        <dbReference type="ARBA" id="ARBA00004127"/>
    </source>
</evidence>
<feature type="transmembrane region" description="Helical" evidence="7">
    <location>
        <begin position="248"/>
        <end position="269"/>
    </location>
</feature>
<dbReference type="AlphaFoldDB" id="A0A1H5WPT0"/>
<feature type="transmembrane region" description="Helical" evidence="7">
    <location>
        <begin position="351"/>
        <end position="369"/>
    </location>
</feature>
<feature type="transmembrane region" description="Helical" evidence="7">
    <location>
        <begin position="220"/>
        <end position="242"/>
    </location>
</feature>
<feature type="transmembrane region" description="Helical" evidence="7">
    <location>
        <begin position="389"/>
        <end position="410"/>
    </location>
</feature>
<name>A0A1H5WPT0_9RHOB</name>
<dbReference type="GO" id="GO:0004222">
    <property type="term" value="F:metalloendopeptidase activity"/>
    <property type="evidence" value="ECO:0007669"/>
    <property type="project" value="InterPro"/>
</dbReference>
<dbReference type="Pfam" id="PF02163">
    <property type="entry name" value="Peptidase_M50"/>
    <property type="match status" value="1"/>
</dbReference>
<evidence type="ECO:0000256" key="3">
    <source>
        <dbReference type="ARBA" id="ARBA00007931"/>
    </source>
</evidence>
<dbReference type="InterPro" id="IPR001193">
    <property type="entry name" value="MBTPS2"/>
</dbReference>
<dbReference type="PANTHER" id="PTHR13325">
    <property type="entry name" value="PROTEASE M50 MEMBRANE-BOUND TRANSCRIPTION FACTOR SITE 2 PROTEASE"/>
    <property type="match status" value="1"/>
</dbReference>
<comment type="subcellular location">
    <subcellularLocation>
        <location evidence="2">Endomembrane system</location>
        <topology evidence="2">Multi-pass membrane protein</topology>
    </subcellularLocation>
</comment>
<dbReference type="OrthoDB" id="9759690at2"/>
<keyword evidence="5 7" id="KW-1133">Transmembrane helix</keyword>
<evidence type="ECO:0000256" key="6">
    <source>
        <dbReference type="ARBA" id="ARBA00023136"/>
    </source>
</evidence>
<dbReference type="PANTHER" id="PTHR13325:SF3">
    <property type="entry name" value="MEMBRANE-BOUND TRANSCRIPTION FACTOR SITE-2 PROTEASE"/>
    <property type="match status" value="1"/>
</dbReference>
<keyword evidence="6 7" id="KW-0472">Membrane</keyword>
<evidence type="ECO:0000256" key="7">
    <source>
        <dbReference type="SAM" id="Phobius"/>
    </source>
</evidence>
<dbReference type="InterPro" id="IPR008915">
    <property type="entry name" value="Peptidase_M50"/>
</dbReference>
<keyword evidence="10" id="KW-1185">Reference proteome</keyword>
<organism evidence="9 10">
    <name type="scientific">Thalassococcus halodurans</name>
    <dbReference type="NCBI Taxonomy" id="373675"/>
    <lineage>
        <taxon>Bacteria</taxon>
        <taxon>Pseudomonadati</taxon>
        <taxon>Pseudomonadota</taxon>
        <taxon>Alphaproteobacteria</taxon>
        <taxon>Rhodobacterales</taxon>
        <taxon>Roseobacteraceae</taxon>
        <taxon>Thalassococcus</taxon>
    </lineage>
</organism>
<comment type="cofactor">
    <cofactor evidence="1">
        <name>Zn(2+)</name>
        <dbReference type="ChEBI" id="CHEBI:29105"/>
    </cofactor>
</comment>
<proteinExistence type="inferred from homology"/>
<feature type="transmembrane region" description="Helical" evidence="7">
    <location>
        <begin position="147"/>
        <end position="170"/>
    </location>
</feature>
<accession>A0A1H5WPT0</accession>
<dbReference type="GO" id="GO:0005737">
    <property type="term" value="C:cytoplasm"/>
    <property type="evidence" value="ECO:0007669"/>
    <property type="project" value="TreeGrafter"/>
</dbReference>
<evidence type="ECO:0000256" key="4">
    <source>
        <dbReference type="ARBA" id="ARBA00022692"/>
    </source>
</evidence>
<gene>
    <name evidence="9" type="ORF">SAMN04488045_1533</name>
</gene>